<reference evidence="8" key="1">
    <citation type="submission" date="2010-01" db="EMBL/GenBank/DDBJ databases">
        <title>Genome fragments of uncultured bacteria from the North Pacific subtropical Gyre.</title>
        <authorList>
            <person name="Pham V.D."/>
            <person name="Delong E.F."/>
        </authorList>
    </citation>
    <scope>NUCLEOTIDE SEQUENCE</scope>
</reference>
<dbReference type="InterPro" id="IPR013527">
    <property type="entry name" value="YicC-like_N"/>
</dbReference>
<sequence>MTGYGISQVHDDLYSYGVEARSVNHKYCDVRVKMPREINGLEPPVETVVRDRIARGRVDLYIECRALPQTETKIDTDLSLARGYYDAFEKVRKELGFEEAVSLGSILEQPGIVKLSDPDLDLDGLEQILVSGVHGALDALIAMREQEGQGLEQEITRLLSLAENDVERLSKLAKNVAADKKDKLSLRVQELLGDIELDEGRIAQEIALLADKSDITEEISRLKIHLDHFRKMLVQDESVGRRLDFLTQEMNREVNTAGSKIGDANAIQVVVNLKSLIEKVREQVQNVE</sequence>
<comment type="similarity">
    <text evidence="5">Belongs to the YicC/YloC family.</text>
</comment>
<protein>
    <submittedName>
        <fullName evidence="8">Uncharacterized stress-induced protein</fullName>
    </submittedName>
</protein>
<dbReference type="EMBL" id="GU567956">
    <property type="protein sequence ID" value="ADI21496.1"/>
    <property type="molecule type" value="Genomic_DNA"/>
</dbReference>
<dbReference type="Pfam" id="PF03755">
    <property type="entry name" value="YicC-like_N"/>
    <property type="match status" value="1"/>
</dbReference>
<comment type="cofactor">
    <cofactor evidence="1">
        <name>a divalent metal cation</name>
        <dbReference type="ChEBI" id="CHEBI:60240"/>
    </cofactor>
</comment>
<keyword evidence="4" id="KW-0378">Hydrolase</keyword>
<evidence type="ECO:0000259" key="6">
    <source>
        <dbReference type="Pfam" id="PF03755"/>
    </source>
</evidence>
<evidence type="ECO:0000256" key="2">
    <source>
        <dbReference type="ARBA" id="ARBA00022722"/>
    </source>
</evidence>
<keyword evidence="2" id="KW-0540">Nuclease</keyword>
<dbReference type="AlphaFoldDB" id="E7C222"/>
<dbReference type="PANTHER" id="PTHR30636">
    <property type="entry name" value="UPF0701 PROTEIN YICC"/>
    <property type="match status" value="1"/>
</dbReference>
<feature type="domain" description="Endoribonuclease YicC-like N-terminal" evidence="6">
    <location>
        <begin position="1"/>
        <end position="152"/>
    </location>
</feature>
<dbReference type="GO" id="GO:0016787">
    <property type="term" value="F:hydrolase activity"/>
    <property type="evidence" value="ECO:0007669"/>
    <property type="project" value="UniProtKB-KW"/>
</dbReference>
<accession>E7C222</accession>
<dbReference type="GO" id="GO:0004521">
    <property type="term" value="F:RNA endonuclease activity"/>
    <property type="evidence" value="ECO:0007669"/>
    <property type="project" value="InterPro"/>
</dbReference>
<dbReference type="PANTHER" id="PTHR30636:SF3">
    <property type="entry name" value="UPF0701 PROTEIN YICC"/>
    <property type="match status" value="1"/>
</dbReference>
<organism evidence="8">
    <name type="scientific">uncultured myxobacterium HF0070_11L13</name>
    <dbReference type="NCBI Taxonomy" id="723554"/>
    <lineage>
        <taxon>Bacteria</taxon>
        <taxon>Pseudomonadati</taxon>
        <taxon>Myxococcota</taxon>
        <taxon>Myxococcia</taxon>
        <taxon>Myxococcales</taxon>
        <taxon>environmental samples</taxon>
    </lineage>
</organism>
<dbReference type="InterPro" id="IPR005229">
    <property type="entry name" value="YicC/YloC-like"/>
</dbReference>
<dbReference type="NCBIfam" id="TIGR00255">
    <property type="entry name" value="YicC/YloC family endoribonuclease"/>
    <property type="match status" value="1"/>
</dbReference>
<evidence type="ECO:0000256" key="5">
    <source>
        <dbReference type="ARBA" id="ARBA00035648"/>
    </source>
</evidence>
<evidence type="ECO:0000256" key="3">
    <source>
        <dbReference type="ARBA" id="ARBA00022759"/>
    </source>
</evidence>
<evidence type="ECO:0000259" key="7">
    <source>
        <dbReference type="Pfam" id="PF08340"/>
    </source>
</evidence>
<proteinExistence type="inferred from homology"/>
<evidence type="ECO:0000313" key="8">
    <source>
        <dbReference type="EMBL" id="ADI21496.1"/>
    </source>
</evidence>
<keyword evidence="3" id="KW-0255">Endonuclease</keyword>
<evidence type="ECO:0000256" key="4">
    <source>
        <dbReference type="ARBA" id="ARBA00022801"/>
    </source>
</evidence>
<feature type="domain" description="Endoribonuclease YicC-like C-terminal" evidence="7">
    <location>
        <begin position="171"/>
        <end position="288"/>
    </location>
</feature>
<dbReference type="Pfam" id="PF08340">
    <property type="entry name" value="YicC-like_C"/>
    <property type="match status" value="1"/>
</dbReference>
<name>E7C222_9BACT</name>
<dbReference type="InterPro" id="IPR013551">
    <property type="entry name" value="YicC-like_C"/>
</dbReference>
<evidence type="ECO:0000256" key="1">
    <source>
        <dbReference type="ARBA" id="ARBA00001968"/>
    </source>
</evidence>